<evidence type="ECO:0000256" key="10">
    <source>
        <dbReference type="ARBA" id="ARBA00030988"/>
    </source>
</evidence>
<dbReference type="SUPFAM" id="SSF55979">
    <property type="entry name" value="DNA clamp"/>
    <property type="match status" value="3"/>
</dbReference>
<evidence type="ECO:0000313" key="16">
    <source>
        <dbReference type="Proteomes" id="UP000264605"/>
    </source>
</evidence>
<dbReference type="GO" id="GO:0003887">
    <property type="term" value="F:DNA-directed DNA polymerase activity"/>
    <property type="evidence" value="ECO:0007669"/>
    <property type="project" value="UniProtKB-KW"/>
</dbReference>
<keyword evidence="15" id="KW-0614">Plasmid</keyword>
<dbReference type="InterPro" id="IPR022634">
    <property type="entry name" value="DNA_polIII_beta_N"/>
</dbReference>
<evidence type="ECO:0000256" key="1">
    <source>
        <dbReference type="ARBA" id="ARBA00004496"/>
    </source>
</evidence>
<evidence type="ECO:0000256" key="2">
    <source>
        <dbReference type="ARBA" id="ARBA00010752"/>
    </source>
</evidence>
<protein>
    <recommendedName>
        <fullName evidence="3">Beta sliding clamp</fullName>
    </recommendedName>
    <alternativeName>
        <fullName evidence="11">Beta-clamp processivity factor</fullName>
    </alternativeName>
    <alternativeName>
        <fullName evidence="10">DNA polymerase III beta sliding clamp subunit</fullName>
    </alternativeName>
</protein>
<evidence type="ECO:0000313" key="15">
    <source>
        <dbReference type="EMBL" id="AXV67710.1"/>
    </source>
</evidence>
<evidence type="ECO:0000256" key="5">
    <source>
        <dbReference type="ARBA" id="ARBA00022679"/>
    </source>
</evidence>
<dbReference type="GO" id="GO:0009360">
    <property type="term" value="C:DNA polymerase III complex"/>
    <property type="evidence" value="ECO:0007669"/>
    <property type="project" value="InterPro"/>
</dbReference>
<keyword evidence="7" id="KW-0235">DNA replication</keyword>
<evidence type="ECO:0000256" key="8">
    <source>
        <dbReference type="ARBA" id="ARBA00022932"/>
    </source>
</evidence>
<comment type="similarity">
    <text evidence="2">Belongs to the beta sliding clamp family.</text>
</comment>
<accession>A0AAD0S3V4</accession>
<dbReference type="InterPro" id="IPR022635">
    <property type="entry name" value="DNA_polIII_beta_C"/>
</dbReference>
<dbReference type="PANTHER" id="PTHR30478">
    <property type="entry name" value="DNA POLYMERASE III SUBUNIT BETA"/>
    <property type="match status" value="1"/>
</dbReference>
<organism evidence="15 16">
    <name type="scientific">Pseudoalteromonas lipolytica</name>
    <dbReference type="NCBI Taxonomy" id="570156"/>
    <lineage>
        <taxon>Bacteria</taxon>
        <taxon>Pseudomonadati</taxon>
        <taxon>Pseudomonadota</taxon>
        <taxon>Gammaproteobacteria</taxon>
        <taxon>Alteromonadales</taxon>
        <taxon>Pseudoalteromonadaceae</taxon>
        <taxon>Pseudoalteromonas</taxon>
    </lineage>
</organism>
<evidence type="ECO:0000259" key="14">
    <source>
        <dbReference type="Pfam" id="PF02768"/>
    </source>
</evidence>
<keyword evidence="8" id="KW-0239">DNA-directed DNA polymerase</keyword>
<evidence type="ECO:0000256" key="4">
    <source>
        <dbReference type="ARBA" id="ARBA00022490"/>
    </source>
</evidence>
<dbReference type="GO" id="GO:0005737">
    <property type="term" value="C:cytoplasm"/>
    <property type="evidence" value="ECO:0007669"/>
    <property type="project" value="UniProtKB-SubCell"/>
</dbReference>
<dbReference type="Pfam" id="PF02768">
    <property type="entry name" value="DNA_pol3_beta_3"/>
    <property type="match status" value="1"/>
</dbReference>
<feature type="domain" description="DNA polymerase III beta sliding clamp N-terminal" evidence="12">
    <location>
        <begin position="47"/>
        <end position="118"/>
    </location>
</feature>
<keyword evidence="9" id="KW-0238">DNA-binding</keyword>
<proteinExistence type="inferred from homology"/>
<dbReference type="InterPro" id="IPR001001">
    <property type="entry name" value="DNA_polIII_beta"/>
</dbReference>
<dbReference type="GO" id="GO:0008408">
    <property type="term" value="F:3'-5' exonuclease activity"/>
    <property type="evidence" value="ECO:0007669"/>
    <property type="project" value="InterPro"/>
</dbReference>
<evidence type="ECO:0000256" key="11">
    <source>
        <dbReference type="ARBA" id="ARBA00033276"/>
    </source>
</evidence>
<evidence type="ECO:0000256" key="9">
    <source>
        <dbReference type="ARBA" id="ARBA00023125"/>
    </source>
</evidence>
<geneLocation type="plasmid" evidence="15 16">
    <name>unnamed2</name>
</geneLocation>
<dbReference type="Gene3D" id="3.70.10.10">
    <property type="match status" value="1"/>
</dbReference>
<gene>
    <name evidence="15" type="ORF">D0907_20490</name>
</gene>
<dbReference type="Pfam" id="PF02767">
    <property type="entry name" value="DNA_pol3_beta_2"/>
    <property type="match status" value="1"/>
</dbReference>
<keyword evidence="5" id="KW-0808">Transferase</keyword>
<dbReference type="InterPro" id="IPR046938">
    <property type="entry name" value="DNA_clamp_sf"/>
</dbReference>
<keyword evidence="4" id="KW-0963">Cytoplasm</keyword>
<dbReference type="GO" id="GO:0006271">
    <property type="term" value="P:DNA strand elongation involved in DNA replication"/>
    <property type="evidence" value="ECO:0007669"/>
    <property type="project" value="TreeGrafter"/>
</dbReference>
<dbReference type="KEGG" id="pdj:D0907_20490"/>
<dbReference type="PANTHER" id="PTHR30478:SF0">
    <property type="entry name" value="BETA SLIDING CLAMP"/>
    <property type="match status" value="1"/>
</dbReference>
<keyword evidence="6" id="KW-0548">Nucleotidyltransferase</keyword>
<dbReference type="GeneID" id="99507859"/>
<dbReference type="SMART" id="SM00480">
    <property type="entry name" value="POL3Bc"/>
    <property type="match status" value="1"/>
</dbReference>
<sequence length="371" mass="40897">MNFSISLSTAKHLFVDACGVANGSKCNISALDYIHFSLLGGIAEVLGTDTQSIVRQSSPIDAFEDYEICIEAKKLNTVISSFTDESKSLKFQFDEDKVIVKHGRSRASIATMPCDSYPIPKIVIPNGFQFSCDAESFKSAISGIFYAKANNDVRPFLNHINFSINFHQMKLYTSDGHRLATDIVQLENSVDDLKGILPFKLAEMLLQAQTDGTLGFFFDDSHFYCSTGGTVYGSKFVATEFTDVSEILNTELFQSIKIAKSELLDSVKRIKGFVQSAKIAKLTISLKGQELLLNANADKGNEIDDVVNTELLQANVSDGYEPEFTLNPNYLFDAVKSIKSNSVCISFTSKALLKITDPDNANIHSVIMSMR</sequence>
<evidence type="ECO:0000259" key="13">
    <source>
        <dbReference type="Pfam" id="PF02767"/>
    </source>
</evidence>
<dbReference type="CDD" id="cd00140">
    <property type="entry name" value="beta_clamp"/>
    <property type="match status" value="1"/>
</dbReference>
<evidence type="ECO:0000256" key="7">
    <source>
        <dbReference type="ARBA" id="ARBA00022705"/>
    </source>
</evidence>
<dbReference type="Gene3D" id="3.10.150.10">
    <property type="entry name" value="DNA Polymerase III, subunit A, domain 2"/>
    <property type="match status" value="1"/>
</dbReference>
<comment type="subcellular location">
    <subcellularLocation>
        <location evidence="1">Cytoplasm</location>
    </subcellularLocation>
</comment>
<dbReference type="Pfam" id="PF00712">
    <property type="entry name" value="DNA_pol3_beta"/>
    <property type="match status" value="1"/>
</dbReference>
<feature type="domain" description="DNA polymerase III beta sliding clamp C-terminal" evidence="14">
    <location>
        <begin position="253"/>
        <end position="371"/>
    </location>
</feature>
<dbReference type="Proteomes" id="UP000264605">
    <property type="component" value="Plasmid unnamed2"/>
</dbReference>
<dbReference type="RefSeq" id="WP_118845527.1">
    <property type="nucleotide sequence ID" value="NZ_CP032092.1"/>
</dbReference>
<dbReference type="AlphaFoldDB" id="A0AAD0S3V4"/>
<evidence type="ECO:0000256" key="6">
    <source>
        <dbReference type="ARBA" id="ARBA00022695"/>
    </source>
</evidence>
<evidence type="ECO:0000256" key="3">
    <source>
        <dbReference type="ARBA" id="ARBA00021035"/>
    </source>
</evidence>
<name>A0AAD0S3V4_9GAMM</name>
<dbReference type="EMBL" id="CP032092">
    <property type="protein sequence ID" value="AXV67710.1"/>
    <property type="molecule type" value="Genomic_DNA"/>
</dbReference>
<dbReference type="InterPro" id="IPR022637">
    <property type="entry name" value="DNA_polIII_beta_cen"/>
</dbReference>
<dbReference type="GO" id="GO:0003677">
    <property type="term" value="F:DNA binding"/>
    <property type="evidence" value="ECO:0007669"/>
    <property type="project" value="UniProtKB-KW"/>
</dbReference>
<evidence type="ECO:0000259" key="12">
    <source>
        <dbReference type="Pfam" id="PF00712"/>
    </source>
</evidence>
<reference evidence="15 16" key="1">
    <citation type="submission" date="2018-08" db="EMBL/GenBank/DDBJ databases">
        <title>Draft genome sequence of Pseudoalteromonas donghaensis HJ51.</title>
        <authorList>
            <person name="Oh J."/>
            <person name="Roh D."/>
        </authorList>
    </citation>
    <scope>NUCLEOTIDE SEQUENCE [LARGE SCALE GENOMIC DNA]</scope>
    <source>
        <strain evidence="15 16">HJ51</strain>
        <plasmid evidence="15 16">unnamed2</plasmid>
    </source>
</reference>
<feature type="domain" description="DNA polymerase III beta sliding clamp central" evidence="13">
    <location>
        <begin position="134"/>
        <end position="242"/>
    </location>
</feature>